<dbReference type="AlphaFoldDB" id="A0A9P7AQD5"/>
<evidence type="ECO:0000313" key="2">
    <source>
        <dbReference type="Proteomes" id="UP000719766"/>
    </source>
</evidence>
<dbReference type="Proteomes" id="UP000719766">
    <property type="component" value="Unassembled WGS sequence"/>
</dbReference>
<accession>A0A9P7AQD5</accession>
<sequence length="204" mass="23267">MRAQSALEWVSARQAACTAHYHASWGALNVLARELGKVGWQGGLQPLEDEDIRPLIDLYAMPGQGRQKLTWIWRMSGMDSDGDGTDEDGVRVEWCKARARAMRWSEEVELLHEEMCHVLQFFQWQATWWDDQGNQRVEEDKGCLEGIRAYVAKQGHIRHVFTDQFHTLWSPFLSPDTVPLTRLVSDADHTADLPNLSALSPPNI</sequence>
<dbReference type="GeneID" id="64593940"/>
<proteinExistence type="predicted"/>
<dbReference type="EMBL" id="JABBWE010000031">
    <property type="protein sequence ID" value="KAG1793251.1"/>
    <property type="molecule type" value="Genomic_DNA"/>
</dbReference>
<evidence type="ECO:0000313" key="1">
    <source>
        <dbReference type="EMBL" id="KAG1793251.1"/>
    </source>
</evidence>
<dbReference type="OrthoDB" id="2618192at2759"/>
<keyword evidence="2" id="KW-1185">Reference proteome</keyword>
<comment type="caution">
    <text evidence="1">The sequence shown here is derived from an EMBL/GenBank/DDBJ whole genome shotgun (WGS) entry which is preliminary data.</text>
</comment>
<dbReference type="RefSeq" id="XP_041159707.1">
    <property type="nucleotide sequence ID" value="XM_041300176.1"/>
</dbReference>
<organism evidence="1 2">
    <name type="scientific">Suillus plorans</name>
    <dbReference type="NCBI Taxonomy" id="116603"/>
    <lineage>
        <taxon>Eukaryota</taxon>
        <taxon>Fungi</taxon>
        <taxon>Dikarya</taxon>
        <taxon>Basidiomycota</taxon>
        <taxon>Agaricomycotina</taxon>
        <taxon>Agaricomycetes</taxon>
        <taxon>Agaricomycetidae</taxon>
        <taxon>Boletales</taxon>
        <taxon>Suillineae</taxon>
        <taxon>Suillaceae</taxon>
        <taxon>Suillus</taxon>
    </lineage>
</organism>
<protein>
    <submittedName>
        <fullName evidence="1">Uncharacterized protein</fullName>
    </submittedName>
</protein>
<reference evidence="1" key="1">
    <citation type="journal article" date="2020" name="New Phytol.">
        <title>Comparative genomics reveals dynamic genome evolution in host specialist ectomycorrhizal fungi.</title>
        <authorList>
            <person name="Lofgren L.A."/>
            <person name="Nguyen N.H."/>
            <person name="Vilgalys R."/>
            <person name="Ruytinx J."/>
            <person name="Liao H.L."/>
            <person name="Branco S."/>
            <person name="Kuo A."/>
            <person name="LaButti K."/>
            <person name="Lipzen A."/>
            <person name="Andreopoulos W."/>
            <person name="Pangilinan J."/>
            <person name="Riley R."/>
            <person name="Hundley H."/>
            <person name="Na H."/>
            <person name="Barry K."/>
            <person name="Grigoriev I.V."/>
            <person name="Stajich J.E."/>
            <person name="Kennedy P.G."/>
        </authorList>
    </citation>
    <scope>NUCLEOTIDE SEQUENCE</scope>
    <source>
        <strain evidence="1">S12</strain>
    </source>
</reference>
<gene>
    <name evidence="1" type="ORF">HD556DRAFT_1308694</name>
</gene>
<name>A0A9P7AQD5_9AGAM</name>